<evidence type="ECO:0000313" key="2">
    <source>
        <dbReference type="Proteomes" id="UP001432251"/>
    </source>
</evidence>
<accession>A0ACD5AIN7</accession>
<gene>
    <name evidence="1" type="ORF">V2W30_29780</name>
</gene>
<organism evidence="1 2">
    <name type="scientific">Streptomyces citrinus</name>
    <dbReference type="NCBI Taxonomy" id="3118173"/>
    <lineage>
        <taxon>Bacteria</taxon>
        <taxon>Bacillati</taxon>
        <taxon>Actinomycetota</taxon>
        <taxon>Actinomycetes</taxon>
        <taxon>Kitasatosporales</taxon>
        <taxon>Streptomycetaceae</taxon>
        <taxon>Streptomyces</taxon>
    </lineage>
</organism>
<name>A0ACD5AIN7_9ACTN</name>
<protein>
    <submittedName>
        <fullName evidence="1">Tyrosine-type recombinase/integrase</fullName>
    </submittedName>
</protein>
<sequence length="391" mass="43116">MYATAAHGDTKRWSVRYRDSNKTARRKSFASKGLADQFARKTGHDLDRGALVDPEAARKTLREVAEEWLKLEAGANRHRLTTAEGARRQLERHVLAYLGGRQIGQIKRLDIERWLSDRKDDLAASTLEIVYGRFKAVLTHAVVHDYIPKSPAMRVPGPDVTRPEIKPLPLPVVQALALSAPPRYRALVWLAAGSGLRLGELLGLERSAVDLEAGVVHVRSQLVRLDKGAPFIGEPKTQASYRSVPLAPAVVEALRAHLAAFPPVPVELVDRTDTRKPHSRPARLVFANGHGNALNTGNWSRVWSNTVKRANTRLTAAGHAPVPVGTSMHSLRHFYASMLIQHRESVKVVQRRLGHSKPSTTLDVYVHLWDDVPDTTADAVQGVLGALRLAA</sequence>
<proteinExistence type="predicted"/>
<evidence type="ECO:0000313" key="1">
    <source>
        <dbReference type="EMBL" id="WWQ67101.1"/>
    </source>
</evidence>
<keyword evidence="2" id="KW-1185">Reference proteome</keyword>
<dbReference type="Proteomes" id="UP001432251">
    <property type="component" value="Chromosome"/>
</dbReference>
<reference evidence="1" key="1">
    <citation type="journal article" date="2025" name="Int. J. Syst. Evol. Microbiol.">
        <title>Streptomyces citrinus sp. nov., with yellow diffusible pigment.</title>
        <authorList>
            <person name="He Y."/>
            <person name="Yang E."/>
            <person name="Xu J."/>
            <person name="Sun Y."/>
            <person name="Sun L."/>
        </authorList>
    </citation>
    <scope>NUCLEOTIDE SEQUENCE</scope>
    <source>
        <strain evidence="1">Q6</strain>
    </source>
</reference>
<dbReference type="EMBL" id="CP146022">
    <property type="protein sequence ID" value="WWQ67101.1"/>
    <property type="molecule type" value="Genomic_DNA"/>
</dbReference>